<dbReference type="GO" id="GO:0003723">
    <property type="term" value="F:RNA binding"/>
    <property type="evidence" value="ECO:0007669"/>
    <property type="project" value="InterPro"/>
</dbReference>
<comment type="caution">
    <text evidence="2">The sequence shown here is derived from an EMBL/GenBank/DDBJ whole genome shotgun (WGS) entry which is preliminary data.</text>
</comment>
<reference evidence="2 3" key="1">
    <citation type="journal article" date="2016" name="Sci. Rep.">
        <title>Metabolic traits of an uncultured archaeal lineage -MSBL1- from brine pools of the Red Sea.</title>
        <authorList>
            <person name="Mwirichia R."/>
            <person name="Alam I."/>
            <person name="Rashid M."/>
            <person name="Vinu M."/>
            <person name="Ba-Alawi W."/>
            <person name="Anthony Kamau A."/>
            <person name="Kamanda Ngugi D."/>
            <person name="Goker M."/>
            <person name="Klenk H.P."/>
            <person name="Bajic V."/>
            <person name="Stingl U."/>
        </authorList>
    </citation>
    <scope>NUCLEOTIDE SEQUENCE [LARGE SCALE GENOMIC DNA]</scope>
    <source>
        <strain evidence="2">SCGC-AAA382F02</strain>
    </source>
</reference>
<dbReference type="PIRSF" id="PIRSF003025">
    <property type="entry name" value="eIF5A"/>
    <property type="match status" value="1"/>
</dbReference>
<dbReference type="Pfam" id="PF01287">
    <property type="entry name" value="eIF-5a"/>
    <property type="match status" value="1"/>
</dbReference>
<dbReference type="GO" id="GO:0045901">
    <property type="term" value="P:positive regulation of translational elongation"/>
    <property type="evidence" value="ECO:0007669"/>
    <property type="project" value="InterPro"/>
</dbReference>
<keyword evidence="3" id="KW-1185">Reference proteome</keyword>
<gene>
    <name evidence="2" type="ORF">AKJ53_00060</name>
</gene>
<sequence>MGREITEIGKLDIGSCVIVNEEPCRITKKSDASPKKGENEKEKVYVEGIFDGQKRTFVKSSEEKVEVPIIERKDAQILAIMGDRAQLIDLSSYEIFETPIPLEFRGEVEEGDEVEYIQALGRKKIERKKI</sequence>
<dbReference type="SMART" id="SM01376">
    <property type="entry name" value="eIF-5a"/>
    <property type="match status" value="1"/>
</dbReference>
<dbReference type="InterPro" id="IPR014722">
    <property type="entry name" value="Rib_uL2_dom2"/>
</dbReference>
<dbReference type="GO" id="GO:0003746">
    <property type="term" value="F:translation elongation factor activity"/>
    <property type="evidence" value="ECO:0007669"/>
    <property type="project" value="InterPro"/>
</dbReference>
<dbReference type="InterPro" id="IPR012340">
    <property type="entry name" value="NA-bd_OB-fold"/>
</dbReference>
<evidence type="ECO:0000313" key="2">
    <source>
        <dbReference type="EMBL" id="KXB06500.1"/>
    </source>
</evidence>
<accession>A0A133VJ88</accession>
<dbReference type="NCBIfam" id="TIGR00037">
    <property type="entry name" value="eIF_5A"/>
    <property type="match status" value="1"/>
</dbReference>
<organism evidence="2 3">
    <name type="scientific">candidate division MSBL1 archaeon SCGC-AAA382F02</name>
    <dbReference type="NCBI Taxonomy" id="1698282"/>
    <lineage>
        <taxon>Archaea</taxon>
        <taxon>Methanobacteriati</taxon>
        <taxon>Methanobacteriota</taxon>
        <taxon>candidate division MSBL1</taxon>
    </lineage>
</organism>
<dbReference type="Proteomes" id="UP000070491">
    <property type="component" value="Unassembled WGS sequence"/>
</dbReference>
<dbReference type="InterPro" id="IPR020189">
    <property type="entry name" value="IF5A_C"/>
</dbReference>
<dbReference type="SUPFAM" id="SSF50249">
    <property type="entry name" value="Nucleic acid-binding proteins"/>
    <property type="match status" value="1"/>
</dbReference>
<dbReference type="Gene3D" id="2.30.30.30">
    <property type="match status" value="1"/>
</dbReference>
<dbReference type="SUPFAM" id="SSF50104">
    <property type="entry name" value="Translation proteins SH3-like domain"/>
    <property type="match status" value="1"/>
</dbReference>
<evidence type="ECO:0000259" key="1">
    <source>
        <dbReference type="SMART" id="SM01376"/>
    </source>
</evidence>
<dbReference type="GO" id="GO:0043022">
    <property type="term" value="F:ribosome binding"/>
    <property type="evidence" value="ECO:0007669"/>
    <property type="project" value="InterPro"/>
</dbReference>
<dbReference type="GO" id="GO:0045905">
    <property type="term" value="P:positive regulation of translational termination"/>
    <property type="evidence" value="ECO:0007669"/>
    <property type="project" value="InterPro"/>
</dbReference>
<proteinExistence type="predicted"/>
<protein>
    <recommendedName>
        <fullName evidence="1">Translation initiation factor 5A C-terminal domain-containing protein</fullName>
    </recommendedName>
</protein>
<dbReference type="InterPro" id="IPR008991">
    <property type="entry name" value="Translation_prot_SH3-like_sf"/>
</dbReference>
<dbReference type="AlphaFoldDB" id="A0A133VJ88"/>
<dbReference type="EMBL" id="LHYG01000001">
    <property type="protein sequence ID" value="KXB06500.1"/>
    <property type="molecule type" value="Genomic_DNA"/>
</dbReference>
<feature type="domain" description="Translation initiation factor 5A C-terminal" evidence="1">
    <location>
        <begin position="69"/>
        <end position="129"/>
    </location>
</feature>
<dbReference type="Gene3D" id="2.40.50.140">
    <property type="entry name" value="Nucleic acid-binding proteins"/>
    <property type="match status" value="1"/>
</dbReference>
<name>A0A133VJ88_9EURY</name>
<evidence type="ECO:0000313" key="3">
    <source>
        <dbReference type="Proteomes" id="UP000070491"/>
    </source>
</evidence>
<dbReference type="InterPro" id="IPR001884">
    <property type="entry name" value="IF5A-like"/>
</dbReference>